<organism evidence="1 2">
    <name type="scientific">Polyplax serrata</name>
    <name type="common">Common mouse louse</name>
    <dbReference type="NCBI Taxonomy" id="468196"/>
    <lineage>
        <taxon>Eukaryota</taxon>
        <taxon>Metazoa</taxon>
        <taxon>Ecdysozoa</taxon>
        <taxon>Arthropoda</taxon>
        <taxon>Hexapoda</taxon>
        <taxon>Insecta</taxon>
        <taxon>Pterygota</taxon>
        <taxon>Neoptera</taxon>
        <taxon>Paraneoptera</taxon>
        <taxon>Psocodea</taxon>
        <taxon>Troctomorpha</taxon>
        <taxon>Phthiraptera</taxon>
        <taxon>Anoplura</taxon>
        <taxon>Polyplacidae</taxon>
        <taxon>Polyplax</taxon>
    </lineage>
</organism>
<dbReference type="Proteomes" id="UP001372834">
    <property type="component" value="Unassembled WGS sequence"/>
</dbReference>
<accession>A0AAN8Q3C1</accession>
<dbReference type="EMBL" id="JAWJWE010000005">
    <property type="protein sequence ID" value="KAK6634375.1"/>
    <property type="molecule type" value="Genomic_DNA"/>
</dbReference>
<protein>
    <submittedName>
        <fullName evidence="1">Uncharacterized protein</fullName>
    </submittedName>
</protein>
<proteinExistence type="predicted"/>
<feature type="non-terminal residue" evidence="1">
    <location>
        <position position="92"/>
    </location>
</feature>
<reference evidence="1 2" key="1">
    <citation type="submission" date="2023-10" db="EMBL/GenBank/DDBJ databases">
        <title>Genomes of two closely related lineages of the louse Polyplax serrata with different host specificities.</title>
        <authorList>
            <person name="Martinu J."/>
            <person name="Tarabai H."/>
            <person name="Stefka J."/>
            <person name="Hypsa V."/>
        </authorList>
    </citation>
    <scope>NUCLEOTIDE SEQUENCE [LARGE SCALE GENOMIC DNA]</scope>
    <source>
        <strain evidence="1">HR10_N</strain>
    </source>
</reference>
<comment type="caution">
    <text evidence="1">The sequence shown here is derived from an EMBL/GenBank/DDBJ whole genome shotgun (WGS) entry which is preliminary data.</text>
</comment>
<evidence type="ECO:0000313" key="2">
    <source>
        <dbReference type="Proteomes" id="UP001372834"/>
    </source>
</evidence>
<gene>
    <name evidence="1" type="ORF">RUM43_011776</name>
</gene>
<name>A0AAN8Q3C1_POLSC</name>
<evidence type="ECO:0000313" key="1">
    <source>
        <dbReference type="EMBL" id="KAK6634375.1"/>
    </source>
</evidence>
<dbReference type="AlphaFoldDB" id="A0AAN8Q3C1"/>
<sequence length="92" mass="10535">MYMYPELLHSRKVIARVDEFLINGILDSEKGTIFFICPLGWGGGKDIECSTSEFHFIILNKRTHWWAALLDRNKLCSADCNTPGPSIIEKVY</sequence>